<feature type="transmembrane region" description="Helical" evidence="7">
    <location>
        <begin position="119"/>
        <end position="138"/>
    </location>
</feature>
<dbReference type="PANTHER" id="PTHR11819">
    <property type="entry name" value="SOLUTE CARRIER FAMILY 5"/>
    <property type="match status" value="1"/>
</dbReference>
<feature type="transmembrane region" description="Helical" evidence="7">
    <location>
        <begin position="241"/>
        <end position="260"/>
    </location>
</feature>
<dbReference type="PANTHER" id="PTHR11819:SF195">
    <property type="entry name" value="SODIUM_GLUCOSE COTRANSPORTER 4"/>
    <property type="match status" value="1"/>
</dbReference>
<gene>
    <name evidence="8" type="ORF">SAMN05421740_10932</name>
</gene>
<dbReference type="NCBIfam" id="TIGR00813">
    <property type="entry name" value="sss"/>
    <property type="match status" value="1"/>
</dbReference>
<sequence>MNATVAISFVACTVLVAVISWYKTRSVNLRSVSGLFLAGKNNNYLVVAGSLLLTNLSANQFIGENESVYVNNLSVMAWGVTSVVAMLLVSEFLLPVYFKGGMVTTPDFLADRYDEGTKRLVSIIFLLSYMVNLLPPVLYGGAVAMTGMFDLPTWFGVSYWQCIWIMVWILGLVGSIYTIVGGLKAITISDTVLGGGLLIIGICLPWFALKTLGNGNIVGGLTALLTKHTTHLNAIGSATDAVPFSTLFTGMLLVNIYYWGMEQYIVQQVLVAKNLAHAQKGMAFAAVGKLVTPVLINLPGLIAVHLYPSIENTASVFSVLAAHVLPSVLLGLTAALVFGAAMTTYNAGLHGSSTLFVLNIYKPYQAKRSHVTTDGELVRVGKRFEIAVSLLAMFTAPFILFAHSGFYTYLQKVSGLFSIPIFTIVVIGFLTKRVPPSAAKAGLLFFMVSYFTCQYVLDISLHFLHVLAILFGATSLLMLAIGRRWPMQRHQTAEFVPDVVGLAPWKRRHWASLLLILAMLSLYVVFSKWGVAT</sequence>
<protein>
    <submittedName>
        <fullName evidence="8">Solute:Na+ symporter, SSS family</fullName>
    </submittedName>
</protein>
<evidence type="ECO:0000256" key="4">
    <source>
        <dbReference type="ARBA" id="ARBA00022989"/>
    </source>
</evidence>
<dbReference type="PROSITE" id="PS50283">
    <property type="entry name" value="NA_SOLUT_SYMP_3"/>
    <property type="match status" value="1"/>
</dbReference>
<dbReference type="AlphaFoldDB" id="A0A1H7SKK3"/>
<comment type="similarity">
    <text evidence="2 6">Belongs to the sodium:solute symporter (SSF) (TC 2.A.21) family.</text>
</comment>
<name>A0A1H7SKK3_9SPHI</name>
<feature type="transmembrane region" description="Helical" evidence="7">
    <location>
        <begin position="75"/>
        <end position="98"/>
    </location>
</feature>
<evidence type="ECO:0000256" key="3">
    <source>
        <dbReference type="ARBA" id="ARBA00022692"/>
    </source>
</evidence>
<dbReference type="GO" id="GO:0005886">
    <property type="term" value="C:plasma membrane"/>
    <property type="evidence" value="ECO:0007669"/>
    <property type="project" value="TreeGrafter"/>
</dbReference>
<feature type="transmembrane region" description="Helical" evidence="7">
    <location>
        <begin position="319"/>
        <end position="341"/>
    </location>
</feature>
<evidence type="ECO:0000256" key="1">
    <source>
        <dbReference type="ARBA" id="ARBA00004141"/>
    </source>
</evidence>
<comment type="subcellular location">
    <subcellularLocation>
        <location evidence="1">Membrane</location>
        <topology evidence="1">Multi-pass membrane protein</topology>
    </subcellularLocation>
</comment>
<dbReference type="Proteomes" id="UP000198916">
    <property type="component" value="Unassembled WGS sequence"/>
</dbReference>
<feature type="transmembrane region" description="Helical" evidence="7">
    <location>
        <begin position="6"/>
        <end position="22"/>
    </location>
</feature>
<feature type="transmembrane region" description="Helical" evidence="7">
    <location>
        <begin position="158"/>
        <end position="180"/>
    </location>
</feature>
<evidence type="ECO:0000313" key="9">
    <source>
        <dbReference type="Proteomes" id="UP000198916"/>
    </source>
</evidence>
<feature type="transmembrane region" description="Helical" evidence="7">
    <location>
        <begin position="438"/>
        <end position="457"/>
    </location>
</feature>
<dbReference type="NCBIfam" id="NF007790">
    <property type="entry name" value="PRK10484.1"/>
    <property type="match status" value="1"/>
</dbReference>
<keyword evidence="5 7" id="KW-0472">Membrane</keyword>
<dbReference type="Gene3D" id="1.20.1730.10">
    <property type="entry name" value="Sodium/glucose cotransporter"/>
    <property type="match status" value="1"/>
</dbReference>
<feature type="transmembrane region" description="Helical" evidence="7">
    <location>
        <begin position="386"/>
        <end position="407"/>
    </location>
</feature>
<keyword evidence="4 7" id="KW-1133">Transmembrane helix</keyword>
<accession>A0A1H7SKK3</accession>
<feature type="transmembrane region" description="Helical" evidence="7">
    <location>
        <begin position="510"/>
        <end position="531"/>
    </location>
</feature>
<feature type="transmembrane region" description="Helical" evidence="7">
    <location>
        <begin position="281"/>
        <end position="307"/>
    </location>
</feature>
<dbReference type="EMBL" id="FNZR01000009">
    <property type="protein sequence ID" value="SEL72988.1"/>
    <property type="molecule type" value="Genomic_DNA"/>
</dbReference>
<dbReference type="InterPro" id="IPR038377">
    <property type="entry name" value="Na/Glc_symporter_sf"/>
</dbReference>
<dbReference type="CDD" id="cd10328">
    <property type="entry name" value="SLC5sbd_YidK"/>
    <property type="match status" value="1"/>
</dbReference>
<dbReference type="InterPro" id="IPR001734">
    <property type="entry name" value="Na/solute_symporter"/>
</dbReference>
<evidence type="ECO:0000313" key="8">
    <source>
        <dbReference type="EMBL" id="SEL72988.1"/>
    </source>
</evidence>
<dbReference type="OrthoDB" id="9814523at2"/>
<feature type="transmembrane region" description="Helical" evidence="7">
    <location>
        <begin position="413"/>
        <end position="431"/>
    </location>
</feature>
<keyword evidence="9" id="KW-1185">Reference proteome</keyword>
<dbReference type="STRING" id="332977.SAMN05421740_10932"/>
<evidence type="ECO:0000256" key="2">
    <source>
        <dbReference type="ARBA" id="ARBA00006434"/>
    </source>
</evidence>
<evidence type="ECO:0000256" key="6">
    <source>
        <dbReference type="RuleBase" id="RU362091"/>
    </source>
</evidence>
<dbReference type="RefSeq" id="WP_090607816.1">
    <property type="nucleotide sequence ID" value="NZ_FNZR01000009.1"/>
</dbReference>
<reference evidence="9" key="1">
    <citation type="submission" date="2016-10" db="EMBL/GenBank/DDBJ databases">
        <authorList>
            <person name="Varghese N."/>
            <person name="Submissions S."/>
        </authorList>
    </citation>
    <scope>NUCLEOTIDE SEQUENCE [LARGE SCALE GENOMIC DNA]</scope>
    <source>
        <strain evidence="9">Jip14</strain>
    </source>
</reference>
<proteinExistence type="inferred from homology"/>
<evidence type="ECO:0000256" key="7">
    <source>
        <dbReference type="SAM" id="Phobius"/>
    </source>
</evidence>
<feature type="transmembrane region" description="Helical" evidence="7">
    <location>
        <begin position="192"/>
        <end position="209"/>
    </location>
</feature>
<dbReference type="GO" id="GO:0005412">
    <property type="term" value="F:D-glucose:sodium symporter activity"/>
    <property type="evidence" value="ECO:0007669"/>
    <property type="project" value="TreeGrafter"/>
</dbReference>
<evidence type="ECO:0000256" key="5">
    <source>
        <dbReference type="ARBA" id="ARBA00023136"/>
    </source>
</evidence>
<dbReference type="Pfam" id="PF00474">
    <property type="entry name" value="SSF"/>
    <property type="match status" value="1"/>
</dbReference>
<feature type="transmembrane region" description="Helical" evidence="7">
    <location>
        <begin position="43"/>
        <end position="63"/>
    </location>
</feature>
<feature type="transmembrane region" description="Helical" evidence="7">
    <location>
        <begin position="463"/>
        <end position="481"/>
    </location>
</feature>
<organism evidence="8 9">
    <name type="scientific">Parapedobacter koreensis</name>
    <dbReference type="NCBI Taxonomy" id="332977"/>
    <lineage>
        <taxon>Bacteria</taxon>
        <taxon>Pseudomonadati</taxon>
        <taxon>Bacteroidota</taxon>
        <taxon>Sphingobacteriia</taxon>
        <taxon>Sphingobacteriales</taxon>
        <taxon>Sphingobacteriaceae</taxon>
        <taxon>Parapedobacter</taxon>
    </lineage>
</organism>
<keyword evidence="3 7" id="KW-0812">Transmembrane</keyword>